<dbReference type="Proteomes" id="UP000184694">
    <property type="component" value="Unassembled WGS sequence"/>
</dbReference>
<gene>
    <name evidence="2" type="ORF">SAMN02745161_0554</name>
</gene>
<sequence>MKSLPLVQKYLSTLLMLIFLALGTNANAAEINDSVALSGIKEGKGVYLISLDNPQKTALYLEIIKSTHQSMAAQGVKPDFILVFVGATVRFLTTEPAEEAKEIKPVLQSIASSVKALKELGVRQEVCVIATNFFKVPNEKLLPGLSLVGNGFTSLIGYQAKGYGLVPIF</sequence>
<dbReference type="SUPFAM" id="SSF75169">
    <property type="entry name" value="DsrEFH-like"/>
    <property type="match status" value="1"/>
</dbReference>
<organism evidence="2 3">
    <name type="scientific">Halodesulfovibrio marinisediminis DSM 17456</name>
    <dbReference type="NCBI Taxonomy" id="1121457"/>
    <lineage>
        <taxon>Bacteria</taxon>
        <taxon>Pseudomonadati</taxon>
        <taxon>Thermodesulfobacteriota</taxon>
        <taxon>Desulfovibrionia</taxon>
        <taxon>Desulfovibrionales</taxon>
        <taxon>Desulfovibrionaceae</taxon>
        <taxon>Halodesulfovibrio</taxon>
    </lineage>
</organism>
<dbReference type="OrthoDB" id="9799127at2"/>
<dbReference type="AlphaFoldDB" id="A0A1N6DXD3"/>
<feature type="signal peptide" evidence="1">
    <location>
        <begin position="1"/>
        <end position="28"/>
    </location>
</feature>
<dbReference type="RefSeq" id="WP_074215417.1">
    <property type="nucleotide sequence ID" value="NZ_FSRG01000003.1"/>
</dbReference>
<dbReference type="InterPro" id="IPR027396">
    <property type="entry name" value="DsrEFH-like"/>
</dbReference>
<dbReference type="Pfam" id="PF02635">
    <property type="entry name" value="DsrE"/>
    <property type="match status" value="1"/>
</dbReference>
<name>A0A1N6DXD3_9BACT</name>
<proteinExistence type="predicted"/>
<feature type="chain" id="PRO_5012658571" evidence="1">
    <location>
        <begin position="29"/>
        <end position="169"/>
    </location>
</feature>
<dbReference type="EMBL" id="FSRG01000003">
    <property type="protein sequence ID" value="SIN75448.1"/>
    <property type="molecule type" value="Genomic_DNA"/>
</dbReference>
<keyword evidence="3" id="KW-1185">Reference proteome</keyword>
<dbReference type="InterPro" id="IPR003787">
    <property type="entry name" value="Sulphur_relay_DsrE/F-like"/>
</dbReference>
<keyword evidence="1" id="KW-0732">Signal</keyword>
<dbReference type="STRING" id="1121457.SAMN02745161_0554"/>
<evidence type="ECO:0000313" key="3">
    <source>
        <dbReference type="Proteomes" id="UP000184694"/>
    </source>
</evidence>
<reference evidence="3" key="1">
    <citation type="submission" date="2016-11" db="EMBL/GenBank/DDBJ databases">
        <authorList>
            <person name="Varghese N."/>
            <person name="Submissions S."/>
        </authorList>
    </citation>
    <scope>NUCLEOTIDE SEQUENCE [LARGE SCALE GENOMIC DNA]</scope>
    <source>
        <strain evidence="3">DSM 17456</strain>
    </source>
</reference>
<accession>A0A1N6DXD3</accession>
<dbReference type="Gene3D" id="3.40.1260.10">
    <property type="entry name" value="DsrEFH-like"/>
    <property type="match status" value="1"/>
</dbReference>
<evidence type="ECO:0000313" key="2">
    <source>
        <dbReference type="EMBL" id="SIN75448.1"/>
    </source>
</evidence>
<protein>
    <submittedName>
        <fullName evidence="2">DsrE/DsrF-like family protein</fullName>
    </submittedName>
</protein>
<evidence type="ECO:0000256" key="1">
    <source>
        <dbReference type="SAM" id="SignalP"/>
    </source>
</evidence>